<feature type="compositionally biased region" description="Basic and acidic residues" evidence="9">
    <location>
        <begin position="397"/>
        <end position="406"/>
    </location>
</feature>
<feature type="compositionally biased region" description="Basic and acidic residues" evidence="9">
    <location>
        <begin position="88"/>
        <end position="112"/>
    </location>
</feature>
<keyword evidence="6 8" id="KW-0067">ATP-binding</keyword>
<feature type="compositionally biased region" description="Basic and acidic residues" evidence="9">
    <location>
        <begin position="223"/>
        <end position="233"/>
    </location>
</feature>
<feature type="compositionally biased region" description="Basic and acidic residues" evidence="9">
    <location>
        <begin position="245"/>
        <end position="255"/>
    </location>
</feature>
<evidence type="ECO:0000256" key="5">
    <source>
        <dbReference type="ARBA" id="ARBA00022777"/>
    </source>
</evidence>
<keyword evidence="3" id="KW-0808">Transferase</keyword>
<dbReference type="PANTHER" id="PTHR24058">
    <property type="entry name" value="DUAL SPECIFICITY PROTEIN KINASE"/>
    <property type="match status" value="1"/>
</dbReference>
<feature type="compositionally biased region" description="Basic and acidic residues" evidence="9">
    <location>
        <begin position="33"/>
        <end position="50"/>
    </location>
</feature>
<dbReference type="PROSITE" id="PS00107">
    <property type="entry name" value="PROTEIN_KINASE_ATP"/>
    <property type="match status" value="1"/>
</dbReference>
<feature type="compositionally biased region" description="Basic residues" evidence="9">
    <location>
        <begin position="156"/>
        <end position="166"/>
    </location>
</feature>
<accession>A0AAN7BBX0</accession>
<dbReference type="Gene3D" id="1.10.510.10">
    <property type="entry name" value="Transferase(Phosphotransferase) domain 1"/>
    <property type="match status" value="1"/>
</dbReference>
<dbReference type="EC" id="2.7.11.1" evidence="1"/>
<dbReference type="FunFam" id="1.10.510.10:FF:000078">
    <property type="entry name" value="Serine/threonine-protein kinase PRP4 homolog"/>
    <property type="match status" value="1"/>
</dbReference>
<evidence type="ECO:0000256" key="8">
    <source>
        <dbReference type="PROSITE-ProRule" id="PRU10141"/>
    </source>
</evidence>
<protein>
    <recommendedName>
        <fullName evidence="1">non-specific serine/threonine protein kinase</fullName>
        <ecNumber evidence="1">2.7.11.1</ecNumber>
    </recommendedName>
</protein>
<dbReference type="SMART" id="SM00220">
    <property type="entry name" value="S_TKc"/>
    <property type="match status" value="1"/>
</dbReference>
<dbReference type="AlphaFoldDB" id="A0AAN7BBX0"/>
<dbReference type="InterPro" id="IPR000719">
    <property type="entry name" value="Prot_kinase_dom"/>
</dbReference>
<feature type="compositionally biased region" description="Basic and acidic residues" evidence="9">
    <location>
        <begin position="141"/>
        <end position="155"/>
    </location>
</feature>
<keyword evidence="12" id="KW-1185">Reference proteome</keyword>
<dbReference type="InterPro" id="IPR008271">
    <property type="entry name" value="Ser/Thr_kinase_AS"/>
</dbReference>
<evidence type="ECO:0000256" key="4">
    <source>
        <dbReference type="ARBA" id="ARBA00022741"/>
    </source>
</evidence>
<dbReference type="PROSITE" id="PS50011">
    <property type="entry name" value="PROTEIN_KINASE_DOM"/>
    <property type="match status" value="1"/>
</dbReference>
<dbReference type="Proteomes" id="UP001301769">
    <property type="component" value="Unassembled WGS sequence"/>
</dbReference>
<reference evidence="11" key="1">
    <citation type="journal article" date="2023" name="Mol. Phylogenet. Evol.">
        <title>Genome-scale phylogeny and comparative genomics of the fungal order Sordariales.</title>
        <authorList>
            <person name="Hensen N."/>
            <person name="Bonometti L."/>
            <person name="Westerberg I."/>
            <person name="Brannstrom I.O."/>
            <person name="Guillou S."/>
            <person name="Cros-Aarteil S."/>
            <person name="Calhoun S."/>
            <person name="Haridas S."/>
            <person name="Kuo A."/>
            <person name="Mondo S."/>
            <person name="Pangilinan J."/>
            <person name="Riley R."/>
            <person name="LaButti K."/>
            <person name="Andreopoulos B."/>
            <person name="Lipzen A."/>
            <person name="Chen C."/>
            <person name="Yan M."/>
            <person name="Daum C."/>
            <person name="Ng V."/>
            <person name="Clum A."/>
            <person name="Steindorff A."/>
            <person name="Ohm R.A."/>
            <person name="Martin F."/>
            <person name="Silar P."/>
            <person name="Natvig D.O."/>
            <person name="Lalanne C."/>
            <person name="Gautier V."/>
            <person name="Ament-Velasquez S.L."/>
            <person name="Kruys A."/>
            <person name="Hutchinson M.I."/>
            <person name="Powell A.J."/>
            <person name="Barry K."/>
            <person name="Miller A.N."/>
            <person name="Grigoriev I.V."/>
            <person name="Debuchy R."/>
            <person name="Gladieux P."/>
            <person name="Hiltunen Thoren M."/>
            <person name="Johannesson H."/>
        </authorList>
    </citation>
    <scope>NUCLEOTIDE SEQUENCE</scope>
    <source>
        <strain evidence="11">PSN293</strain>
    </source>
</reference>
<feature type="compositionally biased region" description="Polar residues" evidence="9">
    <location>
        <begin position="298"/>
        <end position="320"/>
    </location>
</feature>
<dbReference type="SUPFAM" id="SSF56112">
    <property type="entry name" value="Protein kinase-like (PK-like)"/>
    <property type="match status" value="1"/>
</dbReference>
<feature type="compositionally biased region" description="Basic and acidic residues" evidence="9">
    <location>
        <begin position="811"/>
        <end position="820"/>
    </location>
</feature>
<feature type="compositionally biased region" description="Basic and acidic residues" evidence="9">
    <location>
        <begin position="377"/>
        <end position="390"/>
    </location>
</feature>
<feature type="compositionally biased region" description="Basic residues" evidence="9">
    <location>
        <begin position="51"/>
        <end position="61"/>
    </location>
</feature>
<dbReference type="InterPro" id="IPR011009">
    <property type="entry name" value="Kinase-like_dom_sf"/>
</dbReference>
<dbReference type="InterPro" id="IPR017441">
    <property type="entry name" value="Protein_kinase_ATP_BS"/>
</dbReference>
<dbReference type="Gene3D" id="3.30.200.20">
    <property type="entry name" value="Phosphorylase Kinase, domain 1"/>
    <property type="match status" value="1"/>
</dbReference>
<dbReference type="PANTHER" id="PTHR24058:SF103">
    <property type="entry name" value="SERINE_THREONINE-PROTEIN KINASE PRP4 HOMOLOG"/>
    <property type="match status" value="1"/>
</dbReference>
<feature type="binding site" evidence="8">
    <location>
        <position position="514"/>
    </location>
    <ligand>
        <name>ATP</name>
        <dbReference type="ChEBI" id="CHEBI:30616"/>
    </ligand>
</feature>
<evidence type="ECO:0000313" key="11">
    <source>
        <dbReference type="EMBL" id="KAK4215320.1"/>
    </source>
</evidence>
<feature type="region of interest" description="Disordered" evidence="9">
    <location>
        <begin position="1"/>
        <end position="21"/>
    </location>
</feature>
<feature type="compositionally biased region" description="Basic and acidic residues" evidence="9">
    <location>
        <begin position="265"/>
        <end position="289"/>
    </location>
</feature>
<dbReference type="EMBL" id="MU858081">
    <property type="protein sequence ID" value="KAK4215320.1"/>
    <property type="molecule type" value="Genomic_DNA"/>
</dbReference>
<dbReference type="InterPro" id="IPR050494">
    <property type="entry name" value="Ser_Thr_dual-spec_kinase"/>
</dbReference>
<feature type="domain" description="Protein kinase" evidence="10">
    <location>
        <begin position="485"/>
        <end position="807"/>
    </location>
</feature>
<sequence>MTSADFGAEEGEISEAIPLPRYKQEALVDRVERTRFSRPNDHEHSRDARNYRRSRSPRGFKRPHDDRDRWGDNKYRASELDVQYAGRENLRYGYDENRSSTRQPYRDLDRPQSRGSQTNFDERADNRSGDRSSRNYHPNGHRHEDRHHGYNDDHSKRRRRQRSRSPRNRDDRGRRDRDRNRNDDHASSSSFAKDLVGAQIGSTGYDSKSAARGQMYSTSHQTPKSDHNGRVEQGRNGLSISQASEFEKPTAHDADPDPDFDWDPAQERNKEAEIEAEIERRRRAREAAYKRAVGAATPNIQALQASDRASSTPESTQVNTPAAGKTEVDTPHSVDQGSPMLSPTGFDFGDENGLAKASGGNAGDEAGPSAADYDPTADMKEDERRDEMRHGNVGLHGETRPIHVDESTAAAGRTQESKQDDDDDVDFDMFAEELDEEALAVASKMQEKAQLGLEQGNGGRGGVVDSDDHEGYFKIRIGELLGGHYRIIDSLGKGMFSGVARAEDLKTKKVVAVKIMRNNDALRKGGFTEIAILKKLNSSDPDNKKHIVRFESSFEYKGHLCMVFENLSINLREVIKIYGRETGINLRAVQKYALQIFTALLHMRKCSIIHADLKPDNILVDDSKTLLKICDLGTAIDRSDAATSNTEVTPYLISRFYRAPEIILGIPYDYAVDMWSIGCTLYELYVGKILFTGGTNNQMLKVIQTVRGKIQPKLQKRGELAYNHFDEYGNFVSLEPDPLIDNKINRRVISAFPQNNKLRDQIQAASKDLPENQTKDLVHFVDLVERCLMVNPDKRITPQEALQHPFFHKPGKTEPARVGN</sequence>
<organism evidence="11 12">
    <name type="scientific">Rhypophila decipiens</name>
    <dbReference type="NCBI Taxonomy" id="261697"/>
    <lineage>
        <taxon>Eukaryota</taxon>
        <taxon>Fungi</taxon>
        <taxon>Dikarya</taxon>
        <taxon>Ascomycota</taxon>
        <taxon>Pezizomycotina</taxon>
        <taxon>Sordariomycetes</taxon>
        <taxon>Sordariomycetidae</taxon>
        <taxon>Sordariales</taxon>
        <taxon>Naviculisporaceae</taxon>
        <taxon>Rhypophila</taxon>
    </lineage>
</organism>
<feature type="region of interest" description="Disordered" evidence="9">
    <location>
        <begin position="33"/>
        <end position="423"/>
    </location>
</feature>
<evidence type="ECO:0000256" key="1">
    <source>
        <dbReference type="ARBA" id="ARBA00012513"/>
    </source>
</evidence>
<evidence type="ECO:0000256" key="9">
    <source>
        <dbReference type="SAM" id="MobiDB-lite"/>
    </source>
</evidence>
<feature type="compositionally biased region" description="Basic and acidic residues" evidence="9">
    <location>
        <begin position="167"/>
        <end position="186"/>
    </location>
</feature>
<keyword evidence="2" id="KW-0723">Serine/threonine-protein kinase</keyword>
<evidence type="ECO:0000259" key="10">
    <source>
        <dbReference type="PROSITE" id="PS50011"/>
    </source>
</evidence>
<keyword evidence="4 8" id="KW-0547">Nucleotide-binding</keyword>
<gene>
    <name evidence="11" type="ORF">QBC37DRAFT_439580</name>
</gene>
<dbReference type="GO" id="GO:0005524">
    <property type="term" value="F:ATP binding"/>
    <property type="evidence" value="ECO:0007669"/>
    <property type="project" value="UniProtKB-UniRule"/>
</dbReference>
<evidence type="ECO:0000256" key="3">
    <source>
        <dbReference type="ARBA" id="ARBA00022679"/>
    </source>
</evidence>
<keyword evidence="5 11" id="KW-0418">Kinase</keyword>
<reference evidence="11" key="2">
    <citation type="submission" date="2023-05" db="EMBL/GenBank/DDBJ databases">
        <authorList>
            <consortium name="Lawrence Berkeley National Laboratory"/>
            <person name="Steindorff A."/>
            <person name="Hensen N."/>
            <person name="Bonometti L."/>
            <person name="Westerberg I."/>
            <person name="Brannstrom I.O."/>
            <person name="Guillou S."/>
            <person name="Cros-Aarteil S."/>
            <person name="Calhoun S."/>
            <person name="Haridas S."/>
            <person name="Kuo A."/>
            <person name="Mondo S."/>
            <person name="Pangilinan J."/>
            <person name="Riley R."/>
            <person name="Labutti K."/>
            <person name="Andreopoulos B."/>
            <person name="Lipzen A."/>
            <person name="Chen C."/>
            <person name="Yanf M."/>
            <person name="Daum C."/>
            <person name="Ng V."/>
            <person name="Clum A."/>
            <person name="Ohm R."/>
            <person name="Martin F."/>
            <person name="Silar P."/>
            <person name="Natvig D."/>
            <person name="Lalanne C."/>
            <person name="Gautier V."/>
            <person name="Ament-Velasquez S.L."/>
            <person name="Kruys A."/>
            <person name="Hutchinson M.I."/>
            <person name="Powell A.J."/>
            <person name="Barry K."/>
            <person name="Miller A.N."/>
            <person name="Grigoriev I.V."/>
            <person name="Debuchy R."/>
            <person name="Gladieux P."/>
            <person name="Thoren M.H."/>
            <person name="Johannesson H."/>
        </authorList>
    </citation>
    <scope>NUCLEOTIDE SEQUENCE</scope>
    <source>
        <strain evidence="11">PSN293</strain>
    </source>
</reference>
<proteinExistence type="inferred from homology"/>
<feature type="compositionally biased region" description="Basic and acidic residues" evidence="9">
    <location>
        <begin position="120"/>
        <end position="133"/>
    </location>
</feature>
<comment type="similarity">
    <text evidence="7">Belongs to the protein kinase superfamily. CMGC Ser/Thr protein kinase family.</text>
</comment>
<dbReference type="GO" id="GO:0004674">
    <property type="term" value="F:protein serine/threonine kinase activity"/>
    <property type="evidence" value="ECO:0007669"/>
    <property type="project" value="UniProtKB-KW"/>
</dbReference>
<evidence type="ECO:0000256" key="2">
    <source>
        <dbReference type="ARBA" id="ARBA00022527"/>
    </source>
</evidence>
<dbReference type="PROSITE" id="PS00108">
    <property type="entry name" value="PROTEIN_KINASE_ST"/>
    <property type="match status" value="1"/>
</dbReference>
<evidence type="ECO:0000313" key="12">
    <source>
        <dbReference type="Proteomes" id="UP001301769"/>
    </source>
</evidence>
<dbReference type="Pfam" id="PF00069">
    <property type="entry name" value="Pkinase"/>
    <property type="match status" value="1"/>
</dbReference>
<feature type="region of interest" description="Disordered" evidence="9">
    <location>
        <begin position="800"/>
        <end position="820"/>
    </location>
</feature>
<comment type="caution">
    <text evidence="11">The sequence shown here is derived from an EMBL/GenBank/DDBJ whole genome shotgun (WGS) entry which is preliminary data.</text>
</comment>
<feature type="compositionally biased region" description="Basic and acidic residues" evidence="9">
    <location>
        <begin position="62"/>
        <end position="79"/>
    </location>
</feature>
<evidence type="ECO:0000256" key="6">
    <source>
        <dbReference type="ARBA" id="ARBA00022840"/>
    </source>
</evidence>
<name>A0AAN7BBX0_9PEZI</name>
<evidence type="ECO:0000256" key="7">
    <source>
        <dbReference type="ARBA" id="ARBA00023596"/>
    </source>
</evidence>